<evidence type="ECO:0000256" key="10">
    <source>
        <dbReference type="ARBA" id="ARBA00022840"/>
    </source>
</evidence>
<sequence length="345" mass="37249">METKYWHLTNHQEADEDKIIEAVQLLKQGEVVAFPTETVYGLGADATNAIAVEKIFKAKGRPQDNPLIAHVATKEQLSQLVTEIPKYVERLIEAFSPGPITYVLPSNGICAKNVTAGLSTVAVRIPEHPVANRLLQISGLPIAAPSANTSGKPSPTTALHVKEDLTGKIAGIIDGGATGVGMESTVVDCTQDYPVILRPGGITKEQLEQVVDKVLIDPAIRNGTSKELPKSPGMKYKHYSPEVPLLLVEGDVQAIQDQINEDKMQTKKVGVLASSRTAEQLQADEIIALGNNMAEIATNLYAALRKFKQDEVDIIICEVFPDEGIGAAVMNRLRKAADSMITKNE</sequence>
<feature type="binding site" evidence="14">
    <location>
        <position position="65"/>
    </location>
    <ligand>
        <name>ATP</name>
        <dbReference type="ChEBI" id="CHEBI:30616"/>
    </ligand>
</feature>
<dbReference type="Gene3D" id="3.90.870.10">
    <property type="entry name" value="DHBP synthase"/>
    <property type="match status" value="1"/>
</dbReference>
<feature type="binding site" evidence="14">
    <location>
        <position position="38"/>
    </location>
    <ligand>
        <name>L-threonine</name>
        <dbReference type="ChEBI" id="CHEBI:57926"/>
    </ligand>
</feature>
<dbReference type="GO" id="GO:0008033">
    <property type="term" value="P:tRNA processing"/>
    <property type="evidence" value="ECO:0007669"/>
    <property type="project" value="UniProtKB-KW"/>
</dbReference>
<evidence type="ECO:0000256" key="12">
    <source>
        <dbReference type="ARBA" id="ARBA00048366"/>
    </source>
</evidence>
<comment type="similarity">
    <text evidence="2 13">Belongs to the SUA5 family.</text>
</comment>
<feature type="binding site" evidence="14">
    <location>
        <position position="198"/>
    </location>
    <ligand>
        <name>ATP</name>
        <dbReference type="ChEBI" id="CHEBI:30616"/>
    </ligand>
</feature>
<dbReference type="Gene3D" id="3.40.50.11030">
    <property type="entry name" value="Threonylcarbamoyl-AMP synthase, C-terminal domain"/>
    <property type="match status" value="1"/>
</dbReference>
<evidence type="ECO:0000256" key="8">
    <source>
        <dbReference type="ARBA" id="ARBA00022695"/>
    </source>
</evidence>
<dbReference type="GO" id="GO:0005524">
    <property type="term" value="F:ATP binding"/>
    <property type="evidence" value="ECO:0007669"/>
    <property type="project" value="UniProtKB-UniRule"/>
</dbReference>
<dbReference type="InterPro" id="IPR006070">
    <property type="entry name" value="Sua5-like_dom"/>
</dbReference>
<feature type="binding site" evidence="14">
    <location>
        <position position="154"/>
    </location>
    <ligand>
        <name>ATP</name>
        <dbReference type="ChEBI" id="CHEBI:30616"/>
    </ligand>
</feature>
<gene>
    <name evidence="16" type="ORF">AB4Y30_16915</name>
</gene>
<comment type="subcellular location">
    <subcellularLocation>
        <location evidence="1 13">Cytoplasm</location>
    </subcellularLocation>
</comment>
<keyword evidence="10 13" id="KW-0067">ATP-binding</keyword>
<organism evidence="16">
    <name type="scientific">Ornithinibacillus sp. 4-3</name>
    <dbReference type="NCBI Taxonomy" id="3231488"/>
    <lineage>
        <taxon>Bacteria</taxon>
        <taxon>Bacillati</taxon>
        <taxon>Bacillota</taxon>
        <taxon>Bacilli</taxon>
        <taxon>Bacillales</taxon>
        <taxon>Bacillaceae</taxon>
        <taxon>Ornithinibacillus</taxon>
    </lineage>
</organism>
<keyword evidence="7 13" id="KW-0819">tRNA processing</keyword>
<dbReference type="InterPro" id="IPR017945">
    <property type="entry name" value="DHBP_synth_RibB-like_a/b_dom"/>
</dbReference>
<evidence type="ECO:0000256" key="3">
    <source>
        <dbReference type="ARBA" id="ARBA00012584"/>
    </source>
</evidence>
<dbReference type="Pfam" id="PF01300">
    <property type="entry name" value="Sua5_yciO_yrdC"/>
    <property type="match status" value="1"/>
</dbReference>
<proteinExistence type="inferred from homology"/>
<comment type="function">
    <text evidence="13">Required for the formation of a threonylcarbamoyl group on adenosine at position 37 (t(6)A37) in tRNAs that read codons beginning with adenine.</text>
</comment>
<evidence type="ECO:0000256" key="7">
    <source>
        <dbReference type="ARBA" id="ARBA00022694"/>
    </source>
</evidence>
<comment type="catalytic activity">
    <reaction evidence="12 13">
        <text>L-threonine + hydrogencarbonate + ATP = L-threonylcarbamoyladenylate + diphosphate + H2O</text>
        <dbReference type="Rhea" id="RHEA:36407"/>
        <dbReference type="ChEBI" id="CHEBI:15377"/>
        <dbReference type="ChEBI" id="CHEBI:17544"/>
        <dbReference type="ChEBI" id="CHEBI:30616"/>
        <dbReference type="ChEBI" id="CHEBI:33019"/>
        <dbReference type="ChEBI" id="CHEBI:57926"/>
        <dbReference type="ChEBI" id="CHEBI:73682"/>
        <dbReference type="EC" id="2.7.7.87"/>
    </reaction>
</comment>
<keyword evidence="6 13" id="KW-0808">Transferase</keyword>
<evidence type="ECO:0000256" key="5">
    <source>
        <dbReference type="ARBA" id="ARBA00022490"/>
    </source>
</evidence>
<feature type="binding site" evidence="14">
    <location>
        <position position="144"/>
    </location>
    <ligand>
        <name>ATP</name>
        <dbReference type="ChEBI" id="CHEBI:30616"/>
    </ligand>
</feature>
<feature type="domain" description="YrdC-like" evidence="15">
    <location>
        <begin position="16"/>
        <end position="202"/>
    </location>
</feature>
<name>A0AB39HMR0_9BACI</name>
<dbReference type="InterPro" id="IPR010923">
    <property type="entry name" value="T(6)A37_SUA5"/>
</dbReference>
<dbReference type="EMBL" id="CP162599">
    <property type="protein sequence ID" value="XDK32667.1"/>
    <property type="molecule type" value="Genomic_DNA"/>
</dbReference>
<dbReference type="EC" id="2.7.7.87" evidence="3 13"/>
<evidence type="ECO:0000259" key="15">
    <source>
        <dbReference type="PROSITE" id="PS51163"/>
    </source>
</evidence>
<dbReference type="InterPro" id="IPR050156">
    <property type="entry name" value="TC-AMP_synthase_SUA5"/>
</dbReference>
<protein>
    <recommendedName>
        <fullName evidence="4 13">Threonylcarbamoyl-AMP synthase</fullName>
        <shortName evidence="13">TC-AMP synthase</shortName>
        <ecNumber evidence="3 13">2.7.7.87</ecNumber>
    </recommendedName>
    <alternativeName>
        <fullName evidence="11 13">L-threonylcarbamoyladenylate synthase</fullName>
    </alternativeName>
</protein>
<dbReference type="GO" id="GO:0000049">
    <property type="term" value="F:tRNA binding"/>
    <property type="evidence" value="ECO:0007669"/>
    <property type="project" value="TreeGrafter"/>
</dbReference>
<evidence type="ECO:0000256" key="11">
    <source>
        <dbReference type="ARBA" id="ARBA00029774"/>
    </source>
</evidence>
<dbReference type="RefSeq" id="WP_368653355.1">
    <property type="nucleotide sequence ID" value="NZ_CP162599.1"/>
</dbReference>
<feature type="binding site" evidence="14">
    <location>
        <position position="124"/>
    </location>
    <ligand>
        <name>L-threonine</name>
        <dbReference type="ChEBI" id="CHEBI:57926"/>
    </ligand>
</feature>
<keyword evidence="5 13" id="KW-0963">Cytoplasm</keyword>
<dbReference type="InterPro" id="IPR038385">
    <property type="entry name" value="Sua5/YwlC_C"/>
</dbReference>
<dbReference type="GO" id="GO:0006450">
    <property type="term" value="P:regulation of translational fidelity"/>
    <property type="evidence" value="ECO:0007669"/>
    <property type="project" value="TreeGrafter"/>
</dbReference>
<dbReference type="PANTHER" id="PTHR17490:SF16">
    <property type="entry name" value="THREONYLCARBAMOYL-AMP SYNTHASE"/>
    <property type="match status" value="1"/>
</dbReference>
<feature type="binding site" evidence="14">
    <location>
        <position position="239"/>
    </location>
    <ligand>
        <name>ATP</name>
        <dbReference type="ChEBI" id="CHEBI:30616"/>
    </ligand>
</feature>
<evidence type="ECO:0000256" key="9">
    <source>
        <dbReference type="ARBA" id="ARBA00022741"/>
    </source>
</evidence>
<feature type="binding site" evidence="14">
    <location>
        <position position="70"/>
    </location>
    <ligand>
        <name>L-threonine</name>
        <dbReference type="ChEBI" id="CHEBI:57926"/>
    </ligand>
</feature>
<dbReference type="NCBIfam" id="TIGR00057">
    <property type="entry name" value="L-threonylcarbamoyladenylate synthase"/>
    <property type="match status" value="1"/>
</dbReference>
<dbReference type="SUPFAM" id="SSF55821">
    <property type="entry name" value="YrdC/RibB"/>
    <property type="match status" value="1"/>
</dbReference>
<feature type="binding site" evidence="14">
    <location>
        <position position="120"/>
    </location>
    <ligand>
        <name>ATP</name>
        <dbReference type="ChEBI" id="CHEBI:30616"/>
    </ligand>
</feature>
<feature type="binding site" evidence="14">
    <location>
        <position position="184"/>
    </location>
    <ligand>
        <name>L-threonine</name>
        <dbReference type="ChEBI" id="CHEBI:57926"/>
    </ligand>
</feature>
<dbReference type="PANTHER" id="PTHR17490">
    <property type="entry name" value="SUA5"/>
    <property type="match status" value="1"/>
</dbReference>
<dbReference type="GO" id="GO:0003725">
    <property type="term" value="F:double-stranded RNA binding"/>
    <property type="evidence" value="ECO:0007669"/>
    <property type="project" value="UniProtKB-UniRule"/>
</dbReference>
<dbReference type="Pfam" id="PF03481">
    <property type="entry name" value="Sua5_C"/>
    <property type="match status" value="1"/>
</dbReference>
<dbReference type="PIRSF" id="PIRSF004930">
    <property type="entry name" value="Tln_factor_SUA5"/>
    <property type="match status" value="1"/>
</dbReference>
<evidence type="ECO:0000256" key="13">
    <source>
        <dbReference type="PIRNR" id="PIRNR004930"/>
    </source>
</evidence>
<evidence type="ECO:0000256" key="6">
    <source>
        <dbReference type="ARBA" id="ARBA00022679"/>
    </source>
</evidence>
<dbReference type="AlphaFoldDB" id="A0AB39HMR0"/>
<evidence type="ECO:0000256" key="4">
    <source>
        <dbReference type="ARBA" id="ARBA00015492"/>
    </source>
</evidence>
<evidence type="ECO:0000256" key="1">
    <source>
        <dbReference type="ARBA" id="ARBA00004496"/>
    </source>
</evidence>
<keyword evidence="8 13" id="KW-0548">Nucleotidyltransferase</keyword>
<dbReference type="GO" id="GO:0061710">
    <property type="term" value="F:L-threonylcarbamoyladenylate synthase"/>
    <property type="evidence" value="ECO:0007669"/>
    <property type="project" value="UniProtKB-EC"/>
</dbReference>
<evidence type="ECO:0000256" key="2">
    <source>
        <dbReference type="ARBA" id="ARBA00007663"/>
    </source>
</evidence>
<feature type="binding site" evidence="14">
    <location>
        <position position="61"/>
    </location>
    <ligand>
        <name>ATP</name>
        <dbReference type="ChEBI" id="CHEBI:30616"/>
    </ligand>
</feature>
<feature type="binding site" evidence="14">
    <location>
        <position position="146"/>
    </location>
    <ligand>
        <name>ATP</name>
        <dbReference type="ChEBI" id="CHEBI:30616"/>
    </ligand>
</feature>
<dbReference type="FunFam" id="3.90.870.10:FF:000008">
    <property type="entry name" value="Threonylcarbamoyl-AMP synthase"/>
    <property type="match status" value="1"/>
</dbReference>
<keyword evidence="9 13" id="KW-0547">Nucleotide-binding</keyword>
<evidence type="ECO:0000256" key="14">
    <source>
        <dbReference type="PIRSR" id="PIRSR004930-1"/>
    </source>
</evidence>
<dbReference type="GO" id="GO:0005737">
    <property type="term" value="C:cytoplasm"/>
    <property type="evidence" value="ECO:0007669"/>
    <property type="project" value="UniProtKB-SubCell"/>
</dbReference>
<evidence type="ECO:0000313" key="16">
    <source>
        <dbReference type="EMBL" id="XDK32667.1"/>
    </source>
</evidence>
<dbReference type="PROSITE" id="PS51163">
    <property type="entry name" value="YRDC"/>
    <property type="match status" value="1"/>
</dbReference>
<dbReference type="InterPro" id="IPR005145">
    <property type="entry name" value="Sua5_C"/>
</dbReference>
<accession>A0AB39HMR0</accession>
<dbReference type="FunFam" id="3.40.50.11030:FF:000001">
    <property type="entry name" value="Threonylcarbamoyl-AMP synthase"/>
    <property type="match status" value="1"/>
</dbReference>
<reference evidence="16" key="1">
    <citation type="submission" date="2024-07" db="EMBL/GenBank/DDBJ databases">
        <title>Halotolerant mesophilic bacterium Ornithinibacillus sp. 4-3, sp. nov., isolated from soil.</title>
        <authorList>
            <person name="Sidarenka A.V."/>
            <person name="Guliayeva D.E."/>
            <person name="Leanovich S.I."/>
            <person name="Hileuskaya K.S."/>
            <person name="Akhremchuk A.E."/>
            <person name="Sikolenko M.A."/>
            <person name="Valentovich L.N."/>
        </authorList>
    </citation>
    <scope>NUCLEOTIDE SEQUENCE</scope>
    <source>
        <strain evidence="16">4-3</strain>
    </source>
</reference>